<dbReference type="PANTHER" id="PTHR43085:SF46">
    <property type="entry name" value="ADENOSINE KINASE"/>
    <property type="match status" value="1"/>
</dbReference>
<evidence type="ECO:0000256" key="3">
    <source>
        <dbReference type="ARBA" id="ARBA00022777"/>
    </source>
</evidence>
<dbReference type="Pfam" id="PF00294">
    <property type="entry name" value="PfkB"/>
    <property type="match status" value="1"/>
</dbReference>
<gene>
    <name evidence="5" type="ORF">GCM10022232_28160</name>
</gene>
<dbReference type="InterPro" id="IPR050306">
    <property type="entry name" value="PfkB_Carbo_kinase"/>
</dbReference>
<dbReference type="InterPro" id="IPR011611">
    <property type="entry name" value="PfkB_dom"/>
</dbReference>
<dbReference type="PROSITE" id="PS00583">
    <property type="entry name" value="PFKB_KINASES_1"/>
    <property type="match status" value="1"/>
</dbReference>
<evidence type="ECO:0000259" key="4">
    <source>
        <dbReference type="Pfam" id="PF00294"/>
    </source>
</evidence>
<reference evidence="6" key="1">
    <citation type="journal article" date="2019" name="Int. J. Syst. Evol. Microbiol.">
        <title>The Global Catalogue of Microorganisms (GCM) 10K type strain sequencing project: providing services to taxonomists for standard genome sequencing and annotation.</title>
        <authorList>
            <consortium name="The Broad Institute Genomics Platform"/>
            <consortium name="The Broad Institute Genome Sequencing Center for Infectious Disease"/>
            <person name="Wu L."/>
            <person name="Ma J."/>
        </authorList>
    </citation>
    <scope>NUCLEOTIDE SEQUENCE [LARGE SCALE GENOMIC DNA]</scope>
    <source>
        <strain evidence="6">JCM 16924</strain>
    </source>
</reference>
<accession>A0ABP7R349</accession>
<dbReference type="EMBL" id="BAAAZX010000006">
    <property type="protein sequence ID" value="GAA3991782.1"/>
    <property type="molecule type" value="Genomic_DNA"/>
</dbReference>
<evidence type="ECO:0000313" key="6">
    <source>
        <dbReference type="Proteomes" id="UP001500456"/>
    </source>
</evidence>
<organism evidence="5 6">
    <name type="scientific">Streptomyces plumbiresistens</name>
    <dbReference type="NCBI Taxonomy" id="511811"/>
    <lineage>
        <taxon>Bacteria</taxon>
        <taxon>Bacillati</taxon>
        <taxon>Actinomycetota</taxon>
        <taxon>Actinomycetes</taxon>
        <taxon>Kitasatosporales</taxon>
        <taxon>Streptomycetaceae</taxon>
        <taxon>Streptomyces</taxon>
    </lineage>
</organism>
<comment type="caution">
    <text evidence="5">The sequence shown here is derived from an EMBL/GenBank/DDBJ whole genome shotgun (WGS) entry which is preliminary data.</text>
</comment>
<dbReference type="GO" id="GO:0016301">
    <property type="term" value="F:kinase activity"/>
    <property type="evidence" value="ECO:0007669"/>
    <property type="project" value="UniProtKB-KW"/>
</dbReference>
<sequence>MSEQPVIVTGSVATDCLMTFPGSFTEQLLADQLAHVSLSFLVDTLDIRQGGVGANIAYGLALLGLRPALVSAVGADFQPYAARLGALGVDLASVRTSRTRHTARFLCTTDRDGNQLASFYPGAMDEAVEIDLADTVRRLGGTGIVHIGADQPAAMLRHTDTARALGVPFAADPAQQLARLDGSAVRRLVGGARFLFTNAYEHALLLDRTGWTEAEVLAETDTWITTYGAKGCRVDRAGMPPVEIAAVPARSATDPTGVGDAFRAGFLAATVRGLDTVRAAQAGSALATCALESVGPQMYGDAVDRETLESALTAAYGPQAASVARTLTEARGRGSDAP</sequence>
<keyword evidence="3 5" id="KW-0418">Kinase</keyword>
<dbReference type="PANTHER" id="PTHR43085">
    <property type="entry name" value="HEXOKINASE FAMILY MEMBER"/>
    <property type="match status" value="1"/>
</dbReference>
<dbReference type="Gene3D" id="3.40.1190.20">
    <property type="match status" value="1"/>
</dbReference>
<dbReference type="RefSeq" id="WP_329341246.1">
    <property type="nucleotide sequence ID" value="NZ_BAAAZX010000006.1"/>
</dbReference>
<dbReference type="InterPro" id="IPR002173">
    <property type="entry name" value="Carboh/pur_kinase_PfkB_CS"/>
</dbReference>
<comment type="similarity">
    <text evidence="1">Belongs to the carbohydrate kinase PfkB family.</text>
</comment>
<dbReference type="Proteomes" id="UP001500456">
    <property type="component" value="Unassembled WGS sequence"/>
</dbReference>
<evidence type="ECO:0000256" key="2">
    <source>
        <dbReference type="ARBA" id="ARBA00022679"/>
    </source>
</evidence>
<evidence type="ECO:0000313" key="5">
    <source>
        <dbReference type="EMBL" id="GAA3991782.1"/>
    </source>
</evidence>
<keyword evidence="2" id="KW-0808">Transferase</keyword>
<protein>
    <submittedName>
        <fullName evidence="5">Carbohydrate kinase family protein</fullName>
    </submittedName>
</protein>
<dbReference type="InterPro" id="IPR029056">
    <property type="entry name" value="Ribokinase-like"/>
</dbReference>
<name>A0ABP7R349_9ACTN</name>
<keyword evidence="6" id="KW-1185">Reference proteome</keyword>
<proteinExistence type="inferred from homology"/>
<feature type="domain" description="Carbohydrate kinase PfkB" evidence="4">
    <location>
        <begin position="35"/>
        <end position="297"/>
    </location>
</feature>
<dbReference type="CDD" id="cd01942">
    <property type="entry name" value="ribokinase_group_A"/>
    <property type="match status" value="1"/>
</dbReference>
<evidence type="ECO:0000256" key="1">
    <source>
        <dbReference type="ARBA" id="ARBA00010688"/>
    </source>
</evidence>
<dbReference type="SUPFAM" id="SSF53613">
    <property type="entry name" value="Ribokinase-like"/>
    <property type="match status" value="1"/>
</dbReference>